<dbReference type="GO" id="GO:0005694">
    <property type="term" value="C:chromosome"/>
    <property type="evidence" value="ECO:0007669"/>
    <property type="project" value="TreeGrafter"/>
</dbReference>
<dbReference type="OMA" id="PHEYERG"/>
<dbReference type="STRING" id="47427.A0A2H3DZP8"/>
<dbReference type="InterPro" id="IPR011545">
    <property type="entry name" value="DEAD/DEAH_box_helicase_dom"/>
</dbReference>
<keyword evidence="2" id="KW-0238">DNA-binding</keyword>
<evidence type="ECO:0000313" key="9">
    <source>
        <dbReference type="Proteomes" id="UP000217790"/>
    </source>
</evidence>
<comment type="similarity">
    <text evidence="1">Belongs to the helicase family. RecQ subfamily.</text>
</comment>
<dbReference type="GO" id="GO:0000724">
    <property type="term" value="P:double-strand break repair via homologous recombination"/>
    <property type="evidence" value="ECO:0007669"/>
    <property type="project" value="TreeGrafter"/>
</dbReference>
<evidence type="ECO:0000256" key="4">
    <source>
        <dbReference type="ARBA" id="ARBA00034617"/>
    </source>
</evidence>
<accession>A0A2H3DZP8</accession>
<gene>
    <name evidence="8" type="ORF">ARMGADRAFT_1045815</name>
</gene>
<comment type="catalytic activity">
    <reaction evidence="4">
        <text>Couples ATP hydrolysis with the unwinding of duplex DNA by translocating in the 3'-5' direction.</text>
        <dbReference type="EC" id="5.6.2.4"/>
    </reaction>
</comment>
<evidence type="ECO:0000256" key="2">
    <source>
        <dbReference type="ARBA" id="ARBA00023125"/>
    </source>
</evidence>
<feature type="domain" description="Helicase ATP-binding" evidence="7">
    <location>
        <begin position="28"/>
        <end position="187"/>
    </location>
</feature>
<dbReference type="InterPro" id="IPR027417">
    <property type="entry name" value="P-loop_NTPase"/>
</dbReference>
<dbReference type="InParanoid" id="A0A2H3DZP8"/>
<protein>
    <recommendedName>
        <fullName evidence="5">DNA 3'-5' helicase</fullName>
        <ecNumber evidence="5">5.6.2.4</ecNumber>
    </recommendedName>
</protein>
<proteinExistence type="inferred from homology"/>
<dbReference type="OrthoDB" id="10261556at2759"/>
<reference evidence="9" key="1">
    <citation type="journal article" date="2017" name="Nat. Ecol. Evol.">
        <title>Genome expansion and lineage-specific genetic innovations in the forest pathogenic fungi Armillaria.</title>
        <authorList>
            <person name="Sipos G."/>
            <person name="Prasanna A.N."/>
            <person name="Walter M.C."/>
            <person name="O'Connor E."/>
            <person name="Balint B."/>
            <person name="Krizsan K."/>
            <person name="Kiss B."/>
            <person name="Hess J."/>
            <person name="Varga T."/>
            <person name="Slot J."/>
            <person name="Riley R."/>
            <person name="Boka B."/>
            <person name="Rigling D."/>
            <person name="Barry K."/>
            <person name="Lee J."/>
            <person name="Mihaltcheva S."/>
            <person name="LaButti K."/>
            <person name="Lipzen A."/>
            <person name="Waldron R."/>
            <person name="Moloney N.M."/>
            <person name="Sperisen C."/>
            <person name="Kredics L."/>
            <person name="Vagvoelgyi C."/>
            <person name="Patrignani A."/>
            <person name="Fitzpatrick D."/>
            <person name="Nagy I."/>
            <person name="Doyle S."/>
            <person name="Anderson J.B."/>
            <person name="Grigoriev I.V."/>
            <person name="Gueldener U."/>
            <person name="Muensterkoetter M."/>
            <person name="Nagy L.G."/>
        </authorList>
    </citation>
    <scope>NUCLEOTIDE SEQUENCE [LARGE SCALE GENOMIC DNA]</scope>
    <source>
        <strain evidence="9">Ar21-2</strain>
    </source>
</reference>
<dbReference type="EMBL" id="KZ293655">
    <property type="protein sequence ID" value="PBK93783.1"/>
    <property type="molecule type" value="Genomic_DNA"/>
</dbReference>
<dbReference type="PANTHER" id="PTHR13710:SF105">
    <property type="entry name" value="ATP-DEPENDENT DNA HELICASE Q1"/>
    <property type="match status" value="1"/>
</dbReference>
<dbReference type="PANTHER" id="PTHR13710">
    <property type="entry name" value="DNA HELICASE RECQ FAMILY MEMBER"/>
    <property type="match status" value="1"/>
</dbReference>
<dbReference type="GO" id="GO:0003677">
    <property type="term" value="F:DNA binding"/>
    <property type="evidence" value="ECO:0007669"/>
    <property type="project" value="UniProtKB-KW"/>
</dbReference>
<dbReference type="Pfam" id="PF00270">
    <property type="entry name" value="DEAD"/>
    <property type="match status" value="1"/>
</dbReference>
<organism evidence="8 9">
    <name type="scientific">Armillaria gallica</name>
    <name type="common">Bulbous honey fungus</name>
    <name type="synonym">Armillaria bulbosa</name>
    <dbReference type="NCBI Taxonomy" id="47427"/>
    <lineage>
        <taxon>Eukaryota</taxon>
        <taxon>Fungi</taxon>
        <taxon>Dikarya</taxon>
        <taxon>Basidiomycota</taxon>
        <taxon>Agaricomycotina</taxon>
        <taxon>Agaricomycetes</taxon>
        <taxon>Agaricomycetidae</taxon>
        <taxon>Agaricales</taxon>
        <taxon>Marasmiineae</taxon>
        <taxon>Physalacriaceae</taxon>
        <taxon>Armillaria</taxon>
    </lineage>
</organism>
<dbReference type="EC" id="5.6.2.4" evidence="5"/>
<dbReference type="Gene3D" id="3.40.50.300">
    <property type="entry name" value="P-loop containing nucleotide triphosphate hydrolases"/>
    <property type="match status" value="1"/>
</dbReference>
<evidence type="ECO:0000256" key="1">
    <source>
        <dbReference type="ARBA" id="ARBA00005446"/>
    </source>
</evidence>
<keyword evidence="3" id="KW-0413">Isomerase</keyword>
<dbReference type="GO" id="GO:0005737">
    <property type="term" value="C:cytoplasm"/>
    <property type="evidence" value="ECO:0007669"/>
    <property type="project" value="TreeGrafter"/>
</dbReference>
<dbReference type="InterPro" id="IPR014001">
    <property type="entry name" value="Helicase_ATP-bd"/>
</dbReference>
<keyword evidence="9" id="KW-1185">Reference proteome</keyword>
<sequence length="550" mass="62131">MPEKAKEVQVKVQAIFGCHPCLWQIEVVRKVLAGQDVITVAPTGAGKSLTYWIPLVFVEKGIVMAVLPLKQLGSQFSTWLNEKGFPAISDMKKRRYHIVMFSPEIIEQDLRFDGLIKSKEFTRSLINIIFDEAHCIKEWGTTFRNSYQKLRHLRLLMDANTTILRLNTDQPNIFFHVQQMQYPINSYHDLAFLIPKDLDPDGPLPQKFLVFFNSRREAEEGARFLRSQLPPKLQDKVKWVHSDTIHALKIGEDIGKCATDAVGLGIDIRDLNGTAILLAEPSMFDNVKADAAEMAIHLGNVRFEGATVERTISTADKENMAPANTRVVPVSEPSMGSRKRKAGTSVCSVGASEPKRRKKAPSLKSKGATELVTDILGNPIKVDHAMDDFINAEKWPAKSPVIDAYCCFRCAPQSPTHCCDICEPDYWPISITDPYEKPRVPSQYHPHEYERGMAEQQLREALIAFRWAFFRQKVPGRMLISPQALMPTSLLDRIVDLAHYSRLATLDNIHKQLEWAYAEHLGMTSTPALNRTTSTFVPRPHGNETVSIHH</sequence>
<dbReference type="Proteomes" id="UP000217790">
    <property type="component" value="Unassembled WGS sequence"/>
</dbReference>
<dbReference type="SMART" id="SM00487">
    <property type="entry name" value="DEXDc"/>
    <property type="match status" value="1"/>
</dbReference>
<name>A0A2H3DZP8_ARMGA</name>
<dbReference type="AlphaFoldDB" id="A0A2H3DZP8"/>
<evidence type="ECO:0000256" key="5">
    <source>
        <dbReference type="ARBA" id="ARBA00034808"/>
    </source>
</evidence>
<feature type="region of interest" description="Disordered" evidence="6">
    <location>
        <begin position="328"/>
        <end position="365"/>
    </location>
</feature>
<evidence type="ECO:0000259" key="7">
    <source>
        <dbReference type="PROSITE" id="PS51192"/>
    </source>
</evidence>
<evidence type="ECO:0000256" key="6">
    <source>
        <dbReference type="SAM" id="MobiDB-lite"/>
    </source>
</evidence>
<dbReference type="GO" id="GO:0005524">
    <property type="term" value="F:ATP binding"/>
    <property type="evidence" value="ECO:0007669"/>
    <property type="project" value="InterPro"/>
</dbReference>
<dbReference type="SUPFAM" id="SSF52540">
    <property type="entry name" value="P-loop containing nucleoside triphosphate hydrolases"/>
    <property type="match status" value="1"/>
</dbReference>
<evidence type="ECO:0000313" key="8">
    <source>
        <dbReference type="EMBL" id="PBK93783.1"/>
    </source>
</evidence>
<evidence type="ECO:0000256" key="3">
    <source>
        <dbReference type="ARBA" id="ARBA00023235"/>
    </source>
</evidence>
<dbReference type="GO" id="GO:0009378">
    <property type="term" value="F:four-way junction helicase activity"/>
    <property type="evidence" value="ECO:0007669"/>
    <property type="project" value="TreeGrafter"/>
</dbReference>
<dbReference type="GO" id="GO:0043138">
    <property type="term" value="F:3'-5' DNA helicase activity"/>
    <property type="evidence" value="ECO:0007669"/>
    <property type="project" value="UniProtKB-EC"/>
</dbReference>
<dbReference type="PROSITE" id="PS51192">
    <property type="entry name" value="HELICASE_ATP_BIND_1"/>
    <property type="match status" value="1"/>
</dbReference>